<dbReference type="AlphaFoldDB" id="A0AA38IGD0"/>
<accession>A0AA38IGD0</accession>
<reference evidence="3" key="1">
    <citation type="journal article" date="2023" name="G3 (Bethesda)">
        <title>Whole genome assemblies of Zophobas morio and Tenebrio molitor.</title>
        <authorList>
            <person name="Kaur S."/>
            <person name="Stinson S.A."/>
            <person name="diCenzo G.C."/>
        </authorList>
    </citation>
    <scope>NUCLEOTIDE SEQUENCE</scope>
    <source>
        <strain evidence="3">QUZm001</strain>
    </source>
</reference>
<dbReference type="Proteomes" id="UP001168821">
    <property type="component" value="Unassembled WGS sequence"/>
</dbReference>
<name>A0AA38IGD0_9CUCU</name>
<evidence type="ECO:0000256" key="2">
    <source>
        <dbReference type="SAM" id="SignalP"/>
    </source>
</evidence>
<proteinExistence type="predicted"/>
<dbReference type="EMBL" id="JALNTZ010000004">
    <property type="protein sequence ID" value="KAJ3653412.1"/>
    <property type="molecule type" value="Genomic_DNA"/>
</dbReference>
<feature type="compositionally biased region" description="Pro residues" evidence="1">
    <location>
        <begin position="36"/>
        <end position="46"/>
    </location>
</feature>
<feature type="signal peptide" evidence="2">
    <location>
        <begin position="1"/>
        <end position="22"/>
    </location>
</feature>
<keyword evidence="4" id="KW-1185">Reference proteome</keyword>
<gene>
    <name evidence="3" type="ORF">Zmor_012665</name>
</gene>
<organism evidence="3 4">
    <name type="scientific">Zophobas morio</name>
    <dbReference type="NCBI Taxonomy" id="2755281"/>
    <lineage>
        <taxon>Eukaryota</taxon>
        <taxon>Metazoa</taxon>
        <taxon>Ecdysozoa</taxon>
        <taxon>Arthropoda</taxon>
        <taxon>Hexapoda</taxon>
        <taxon>Insecta</taxon>
        <taxon>Pterygota</taxon>
        <taxon>Neoptera</taxon>
        <taxon>Endopterygota</taxon>
        <taxon>Coleoptera</taxon>
        <taxon>Polyphaga</taxon>
        <taxon>Cucujiformia</taxon>
        <taxon>Tenebrionidae</taxon>
        <taxon>Zophobas</taxon>
    </lineage>
</organism>
<feature type="region of interest" description="Disordered" evidence="1">
    <location>
        <begin position="30"/>
        <end position="70"/>
    </location>
</feature>
<keyword evidence="2" id="KW-0732">Signal</keyword>
<protein>
    <submittedName>
        <fullName evidence="3">Uncharacterized protein</fullName>
    </submittedName>
</protein>
<feature type="chain" id="PRO_5041446169" evidence="2">
    <location>
        <begin position="23"/>
        <end position="273"/>
    </location>
</feature>
<evidence type="ECO:0000313" key="4">
    <source>
        <dbReference type="Proteomes" id="UP001168821"/>
    </source>
</evidence>
<evidence type="ECO:0000256" key="1">
    <source>
        <dbReference type="SAM" id="MobiDB-lite"/>
    </source>
</evidence>
<comment type="caution">
    <text evidence="3">The sequence shown here is derived from an EMBL/GenBank/DDBJ whole genome shotgun (WGS) entry which is preliminary data.</text>
</comment>
<sequence>MAVMTSASQTIFLLGLMTLATAKPIMVTFGTHQGPIEPPTETPRPAPRSLDAREPAPVSEEPEDVPNPHVYRAPVPHQYRNRIYSQRPPADLALGTPVDQKYTPSIEKADVYRKQGRSEGVGYTGPHVFERQEYEVIEAQKAKDRADVRYIKPQYYEQKLQRQEKRVPQIGIIYSSGVRYYIPQPVYAEPRRDEEQENSVYDSKDEKYLYRKEHAIMTGLRPSLGQWERYVNVECELEFYGEFGASPPAAKLIYSTCDFGNFLIGKRKCGGFE</sequence>
<evidence type="ECO:0000313" key="3">
    <source>
        <dbReference type="EMBL" id="KAJ3653412.1"/>
    </source>
</evidence>